<dbReference type="EnsemblMetazoa" id="ADIR014974-RA">
    <property type="protein sequence ID" value="ADIR014974-PA"/>
    <property type="gene ID" value="ADIR014974"/>
</dbReference>
<keyword evidence="2" id="KW-1185">Reference proteome</keyword>
<reference evidence="1" key="2">
    <citation type="submission" date="2020-05" db="UniProtKB">
        <authorList>
            <consortium name="EnsemblMetazoa"/>
        </authorList>
    </citation>
    <scope>IDENTIFICATION</scope>
    <source>
        <strain evidence="1">WRAIR2</strain>
    </source>
</reference>
<name>A0A182NYT5_9DIPT</name>
<dbReference type="VEuPathDB" id="VectorBase:ADIR014974"/>
<dbReference type="AlphaFoldDB" id="A0A182NYT5"/>
<sequence>MEDISTADIGAEPWTKISTTCFNTVFTVTLVLAIDAATKALEPVMHARTSGARIFFEGFHYCTSLPQPLLLRLVCKCKYCGQFYYTRANGSPQLHLTRKQSSRLSIALCSRCVFRVSFATVLAPVNAWSFICHELCIIS</sequence>
<proteinExistence type="predicted"/>
<dbReference type="Proteomes" id="UP000075884">
    <property type="component" value="Unassembled WGS sequence"/>
</dbReference>
<evidence type="ECO:0000313" key="2">
    <source>
        <dbReference type="Proteomes" id="UP000075884"/>
    </source>
</evidence>
<organism evidence="1 2">
    <name type="scientific">Anopheles dirus</name>
    <dbReference type="NCBI Taxonomy" id="7168"/>
    <lineage>
        <taxon>Eukaryota</taxon>
        <taxon>Metazoa</taxon>
        <taxon>Ecdysozoa</taxon>
        <taxon>Arthropoda</taxon>
        <taxon>Hexapoda</taxon>
        <taxon>Insecta</taxon>
        <taxon>Pterygota</taxon>
        <taxon>Neoptera</taxon>
        <taxon>Endopterygota</taxon>
        <taxon>Diptera</taxon>
        <taxon>Nematocera</taxon>
        <taxon>Culicoidea</taxon>
        <taxon>Culicidae</taxon>
        <taxon>Anophelinae</taxon>
        <taxon>Anopheles</taxon>
    </lineage>
</organism>
<protein>
    <submittedName>
        <fullName evidence="1">Uncharacterized protein</fullName>
    </submittedName>
</protein>
<accession>A0A182NYT5</accession>
<evidence type="ECO:0000313" key="1">
    <source>
        <dbReference type="EnsemblMetazoa" id="ADIR014974-PA"/>
    </source>
</evidence>
<reference evidence="2" key="1">
    <citation type="submission" date="2013-03" db="EMBL/GenBank/DDBJ databases">
        <title>The Genome Sequence of Anopheles dirus WRAIR2.</title>
        <authorList>
            <consortium name="The Broad Institute Genomics Platform"/>
            <person name="Neafsey D.E."/>
            <person name="Walton C."/>
            <person name="Walker B."/>
            <person name="Young S.K."/>
            <person name="Zeng Q."/>
            <person name="Gargeya S."/>
            <person name="Fitzgerald M."/>
            <person name="Haas B."/>
            <person name="Abouelleil A."/>
            <person name="Allen A.W."/>
            <person name="Alvarado L."/>
            <person name="Arachchi H.M."/>
            <person name="Berlin A.M."/>
            <person name="Chapman S.B."/>
            <person name="Gainer-Dewar J."/>
            <person name="Goldberg J."/>
            <person name="Griggs A."/>
            <person name="Gujja S."/>
            <person name="Hansen M."/>
            <person name="Howarth C."/>
            <person name="Imamovic A."/>
            <person name="Ireland A."/>
            <person name="Larimer J."/>
            <person name="McCowan C."/>
            <person name="Murphy C."/>
            <person name="Pearson M."/>
            <person name="Poon T.W."/>
            <person name="Priest M."/>
            <person name="Roberts A."/>
            <person name="Saif S."/>
            <person name="Shea T."/>
            <person name="Sisk P."/>
            <person name="Sykes S."/>
            <person name="Wortman J."/>
            <person name="Nusbaum C."/>
            <person name="Birren B."/>
        </authorList>
    </citation>
    <scope>NUCLEOTIDE SEQUENCE [LARGE SCALE GENOMIC DNA]</scope>
    <source>
        <strain evidence="2">WRAIR2</strain>
    </source>
</reference>